<name>A0A1X0RCJ1_RHIZD</name>
<dbReference type="InterPro" id="IPR011009">
    <property type="entry name" value="Kinase-like_dom_sf"/>
</dbReference>
<feature type="domain" description="ABC1 atypical kinase-like" evidence="2">
    <location>
        <begin position="129"/>
        <end position="377"/>
    </location>
</feature>
<dbReference type="PANTHER" id="PTHR43173">
    <property type="entry name" value="ABC1 FAMILY PROTEIN"/>
    <property type="match status" value="1"/>
</dbReference>
<comment type="similarity">
    <text evidence="1">Belongs to the protein kinase superfamily. ADCK protein kinase family.</text>
</comment>
<dbReference type="AlphaFoldDB" id="A0A1X0RCJ1"/>
<organism evidence="3">
    <name type="scientific">Rhizopus microsporus var. microsporus</name>
    <dbReference type="NCBI Taxonomy" id="86635"/>
    <lineage>
        <taxon>Eukaryota</taxon>
        <taxon>Fungi</taxon>
        <taxon>Fungi incertae sedis</taxon>
        <taxon>Mucoromycota</taxon>
        <taxon>Mucoromycotina</taxon>
        <taxon>Mucoromycetes</taxon>
        <taxon>Mucorales</taxon>
        <taxon>Mucorineae</taxon>
        <taxon>Rhizopodaceae</taxon>
        <taxon>Rhizopus</taxon>
    </lineage>
</organism>
<protein>
    <submittedName>
        <fullName evidence="3">ABC1-domain-containing protein</fullName>
    </submittedName>
</protein>
<dbReference type="VEuPathDB" id="FungiDB:BCV72DRAFT_222506"/>
<gene>
    <name evidence="3" type="ORF">BCV72DRAFT_222506</name>
</gene>
<dbReference type="SUPFAM" id="SSF56112">
    <property type="entry name" value="Protein kinase-like (PK-like)"/>
    <property type="match status" value="1"/>
</dbReference>
<dbReference type="GO" id="GO:0007005">
    <property type="term" value="P:mitochondrion organization"/>
    <property type="evidence" value="ECO:0007669"/>
    <property type="project" value="TreeGrafter"/>
</dbReference>
<dbReference type="PANTHER" id="PTHR43173:SF19">
    <property type="entry name" value="AARF DOMAIN-CONTAINING PROTEIN KINASE 1"/>
    <property type="match status" value="1"/>
</dbReference>
<accession>A0A1X0RCJ1</accession>
<dbReference type="OrthoDB" id="427480at2759"/>
<dbReference type="InterPro" id="IPR045307">
    <property type="entry name" value="ADCK1_dom"/>
</dbReference>
<evidence type="ECO:0000313" key="3">
    <source>
        <dbReference type="EMBL" id="ORE09749.1"/>
    </source>
</evidence>
<dbReference type="EMBL" id="KV921872">
    <property type="protein sequence ID" value="ORE09749.1"/>
    <property type="molecule type" value="Genomic_DNA"/>
</dbReference>
<dbReference type="CDD" id="cd13969">
    <property type="entry name" value="ADCK1-like"/>
    <property type="match status" value="1"/>
</dbReference>
<dbReference type="InterPro" id="IPR051130">
    <property type="entry name" value="Mito_struct-func_regulator"/>
</dbReference>
<reference evidence="3" key="1">
    <citation type="journal article" date="2016" name="Proc. Natl. Acad. Sci. U.S.A.">
        <title>Lipid metabolic changes in an early divergent fungus govern the establishment of a mutualistic symbiosis with endobacteria.</title>
        <authorList>
            <person name="Lastovetsky O.A."/>
            <person name="Gaspar M.L."/>
            <person name="Mondo S.J."/>
            <person name="LaButti K.M."/>
            <person name="Sandor L."/>
            <person name="Grigoriev I.V."/>
            <person name="Henry S.A."/>
            <person name="Pawlowska T.E."/>
        </authorList>
    </citation>
    <scope>NUCLEOTIDE SEQUENCE [LARGE SCALE GENOMIC DNA]</scope>
    <source>
        <strain evidence="3">ATCC 52814</strain>
    </source>
</reference>
<dbReference type="InterPro" id="IPR004147">
    <property type="entry name" value="ABC1_dom"/>
</dbReference>
<dbReference type="Proteomes" id="UP000242414">
    <property type="component" value="Unassembled WGS sequence"/>
</dbReference>
<dbReference type="GO" id="GO:0005743">
    <property type="term" value="C:mitochondrial inner membrane"/>
    <property type="evidence" value="ECO:0007669"/>
    <property type="project" value="TreeGrafter"/>
</dbReference>
<evidence type="ECO:0000259" key="2">
    <source>
        <dbReference type="Pfam" id="PF03109"/>
    </source>
</evidence>
<dbReference type="GO" id="GO:0055088">
    <property type="term" value="P:lipid homeostasis"/>
    <property type="evidence" value="ECO:0007669"/>
    <property type="project" value="TreeGrafter"/>
</dbReference>
<proteinExistence type="inferred from homology"/>
<sequence length="549" mass="63956">MFRPFTIAFSQKLYLKPNKRWSFCLAGGVGLIWYESDDRPKLIWTAAQRIGLAARIGLQVAADYKLVQSRSYSSEQECIEAKSQCHLRSAQRVLRGLQKLGGIYVKLGQHVSTMNYILPIEWTSTLAVLQDRCDPSTPEDLRAMFWHDCGQSLDDVFDEFNWQPIGVASLAQVHKARLGSQWVAVKFQHARLDEFYRIDLQTVSFITHTIKRIFPDFGFEWIMEEMEQSLPQELDFEHEAANALQVKKNFEHCSTALVIPNIIWAKRRILCMEFIDGARVDNLEYLEKHHIDSSAVSTEITNIFSKMMFIDGFVHCDPHPGNIFIRPAKRTRSHPYNFDVVLLDHGLYRTLTDQLRTDYAHLWTSLIRGEEDGIRKYSLRVGCRPESHRLFASLLTGREWSTIQSASLSSDRTITEISRVSGRAKHFLNRIYDILETLPRIVVLLLKTSDLLRSLDENLRKSKDKYMTYALMGRYCAEAVWIDQKMNLLHRLQSSLTLSAAWELFKNLVVAWWKYELLEFALWVYRLQSSTREKWLLLWKQETEQVKSS</sequence>
<evidence type="ECO:0000256" key="1">
    <source>
        <dbReference type="ARBA" id="ARBA00009670"/>
    </source>
</evidence>
<dbReference type="Pfam" id="PF03109">
    <property type="entry name" value="ABC1"/>
    <property type="match status" value="1"/>
</dbReference>